<dbReference type="InterPro" id="IPR043917">
    <property type="entry name" value="DUF5753"/>
</dbReference>
<dbReference type="InterPro" id="IPR010982">
    <property type="entry name" value="Lambda_DNA-bd_dom_sf"/>
</dbReference>
<evidence type="ECO:0000313" key="4">
    <source>
        <dbReference type="Proteomes" id="UP001501638"/>
    </source>
</evidence>
<feature type="region of interest" description="Disordered" evidence="1">
    <location>
        <begin position="1"/>
        <end position="33"/>
    </location>
</feature>
<feature type="domain" description="HTH cro/C1-type" evidence="2">
    <location>
        <begin position="45"/>
        <end position="85"/>
    </location>
</feature>
<dbReference type="InterPro" id="IPR001387">
    <property type="entry name" value="Cro/C1-type_HTH"/>
</dbReference>
<evidence type="ECO:0000256" key="1">
    <source>
        <dbReference type="SAM" id="MobiDB-lite"/>
    </source>
</evidence>
<dbReference type="CDD" id="cd00093">
    <property type="entry name" value="HTH_XRE"/>
    <property type="match status" value="1"/>
</dbReference>
<comment type="caution">
    <text evidence="3">The sequence shown here is derived from an EMBL/GenBank/DDBJ whole genome shotgun (WGS) entry which is preliminary data.</text>
</comment>
<accession>A0ABN3KLA3</accession>
<dbReference type="Pfam" id="PF13560">
    <property type="entry name" value="HTH_31"/>
    <property type="match status" value="1"/>
</dbReference>
<name>A0ABN3KLA3_9ACTN</name>
<gene>
    <name evidence="3" type="ORF">GCM10010405_56980</name>
</gene>
<dbReference type="Gene3D" id="1.10.260.40">
    <property type="entry name" value="lambda repressor-like DNA-binding domains"/>
    <property type="match status" value="1"/>
</dbReference>
<evidence type="ECO:0000259" key="2">
    <source>
        <dbReference type="PROSITE" id="PS50943"/>
    </source>
</evidence>
<reference evidence="3 4" key="1">
    <citation type="journal article" date="2019" name="Int. J. Syst. Evol. Microbiol.">
        <title>The Global Catalogue of Microorganisms (GCM) 10K type strain sequencing project: providing services to taxonomists for standard genome sequencing and annotation.</title>
        <authorList>
            <consortium name="The Broad Institute Genomics Platform"/>
            <consortium name="The Broad Institute Genome Sequencing Center for Infectious Disease"/>
            <person name="Wu L."/>
            <person name="Ma J."/>
        </authorList>
    </citation>
    <scope>NUCLEOTIDE SEQUENCE [LARGE SCALE GENOMIC DNA]</scope>
    <source>
        <strain evidence="3 4">JCM 6305</strain>
    </source>
</reference>
<dbReference type="SUPFAM" id="SSF47413">
    <property type="entry name" value="lambda repressor-like DNA-binding domains"/>
    <property type="match status" value="1"/>
</dbReference>
<organism evidence="3 4">
    <name type="scientific">Streptomyces macrosporus</name>
    <dbReference type="NCBI Taxonomy" id="44032"/>
    <lineage>
        <taxon>Bacteria</taxon>
        <taxon>Bacillati</taxon>
        <taxon>Actinomycetota</taxon>
        <taxon>Actinomycetes</taxon>
        <taxon>Kitasatosporales</taxon>
        <taxon>Streptomycetaceae</taxon>
        <taxon>Streptomyces</taxon>
    </lineage>
</organism>
<proteinExistence type="predicted"/>
<protein>
    <submittedName>
        <fullName evidence="3">Helix-turn-helix transcriptional regulator</fullName>
    </submittedName>
</protein>
<dbReference type="EMBL" id="BAAASZ010000051">
    <property type="protein sequence ID" value="GAA2465156.1"/>
    <property type="molecule type" value="Genomic_DNA"/>
</dbReference>
<dbReference type="Proteomes" id="UP001501638">
    <property type="component" value="Unassembled WGS sequence"/>
</dbReference>
<dbReference type="PROSITE" id="PS50943">
    <property type="entry name" value="HTH_CROC1"/>
    <property type="match status" value="1"/>
</dbReference>
<sequence length="303" mass="33738">MTDPTSPQDTEGTDPRPEPRPDPRSEPADRADETVDLFRAIGKQIKILRERAGLTQKELGDRVGYGLDQISSVERARRTPQPELLDAADDLLNAGGLLKAVKEDVIRAKARARVRHPEWFRDYARLEADAVQVDFFSTLTVPGLLQTEDYARVVFSAYQPLLSEETIEQRVTARLARQEILTCWPAPVVTAVIEESVLRRRLGGTEVLRGQLGHLLSLGRLRSTTIQVLPMESEEHGGLEGPFILLTPKGRQQVGYVEVQGVSRLITEPDQVRILAARYGSIRGQALTPRESLALIEKLLGEL</sequence>
<dbReference type="RefSeq" id="WP_344328648.1">
    <property type="nucleotide sequence ID" value="NZ_BAAASZ010000051.1"/>
</dbReference>
<keyword evidence="4" id="KW-1185">Reference proteome</keyword>
<dbReference type="SMART" id="SM00530">
    <property type="entry name" value="HTH_XRE"/>
    <property type="match status" value="1"/>
</dbReference>
<dbReference type="Pfam" id="PF19054">
    <property type="entry name" value="DUF5753"/>
    <property type="match status" value="1"/>
</dbReference>
<feature type="compositionally biased region" description="Basic and acidic residues" evidence="1">
    <location>
        <begin position="13"/>
        <end position="33"/>
    </location>
</feature>
<evidence type="ECO:0000313" key="3">
    <source>
        <dbReference type="EMBL" id="GAA2465156.1"/>
    </source>
</evidence>
<feature type="compositionally biased region" description="Polar residues" evidence="1">
    <location>
        <begin position="1"/>
        <end position="10"/>
    </location>
</feature>